<dbReference type="InterPro" id="IPR028263">
    <property type="entry name" value="FliG_N"/>
</dbReference>
<evidence type="ECO:0000256" key="4">
    <source>
        <dbReference type="ARBA" id="ARBA00021870"/>
    </source>
</evidence>
<evidence type="ECO:0000256" key="8">
    <source>
        <dbReference type="ARBA" id="ARBA00023136"/>
    </source>
</evidence>
<dbReference type="GO" id="GO:0071973">
    <property type="term" value="P:bacterial-type flagellum-dependent cell motility"/>
    <property type="evidence" value="ECO:0007669"/>
    <property type="project" value="InterPro"/>
</dbReference>
<evidence type="ECO:0000256" key="5">
    <source>
        <dbReference type="ARBA" id="ARBA00022475"/>
    </source>
</evidence>
<dbReference type="InterPro" id="IPR032779">
    <property type="entry name" value="FliG_M"/>
</dbReference>
<dbReference type="Gene3D" id="1.10.220.30">
    <property type="match status" value="3"/>
</dbReference>
<evidence type="ECO:0000259" key="10">
    <source>
        <dbReference type="Pfam" id="PF01706"/>
    </source>
</evidence>
<feature type="domain" description="Flagellar motor switch protein FliG C-terminal" evidence="10">
    <location>
        <begin position="218"/>
        <end position="324"/>
    </location>
</feature>
<protein>
    <recommendedName>
        <fullName evidence="4">Flagellar motor switch protein FliG</fullName>
    </recommendedName>
</protein>
<dbReference type="PIRSF" id="PIRSF003161">
    <property type="entry name" value="FliG"/>
    <property type="match status" value="1"/>
</dbReference>
<keyword evidence="9" id="KW-0975">Bacterial flagellum</keyword>
<dbReference type="GO" id="GO:0006935">
    <property type="term" value="P:chemotaxis"/>
    <property type="evidence" value="ECO:0007669"/>
    <property type="project" value="UniProtKB-KW"/>
</dbReference>
<dbReference type="PANTHER" id="PTHR30534">
    <property type="entry name" value="FLAGELLAR MOTOR SWITCH PROTEIN FLIG"/>
    <property type="match status" value="1"/>
</dbReference>
<evidence type="ECO:0000313" key="14">
    <source>
        <dbReference type="Proteomes" id="UP000549765"/>
    </source>
</evidence>
<keyword evidence="14" id="KW-1185">Reference proteome</keyword>
<dbReference type="InterPro" id="IPR000090">
    <property type="entry name" value="Flg_Motor_Flig"/>
</dbReference>
<proteinExistence type="inferred from homology"/>
<dbReference type="Pfam" id="PF14842">
    <property type="entry name" value="FliG_N"/>
    <property type="match status" value="1"/>
</dbReference>
<dbReference type="GO" id="GO:0005886">
    <property type="term" value="C:plasma membrane"/>
    <property type="evidence" value="ECO:0007669"/>
    <property type="project" value="UniProtKB-SubCell"/>
</dbReference>
<dbReference type="InterPro" id="IPR011002">
    <property type="entry name" value="FliG_a-hlx"/>
</dbReference>
<dbReference type="PRINTS" id="PR00954">
    <property type="entry name" value="FLGMOTORFLIG"/>
</dbReference>
<feature type="domain" description="Flagellar motor switch protein FliG N-terminal" evidence="12">
    <location>
        <begin position="5"/>
        <end position="107"/>
    </location>
</feature>
<gene>
    <name evidence="13" type="primary">fliG</name>
    <name evidence="13" type="ORF">HF964_04240</name>
</gene>
<dbReference type="Proteomes" id="UP000549765">
    <property type="component" value="Unassembled WGS sequence"/>
</dbReference>
<dbReference type="GO" id="GO:0003774">
    <property type="term" value="F:cytoskeletal motor activity"/>
    <property type="evidence" value="ECO:0007669"/>
    <property type="project" value="InterPro"/>
</dbReference>
<dbReference type="GO" id="GO:0009425">
    <property type="term" value="C:bacterial-type flagellum basal body"/>
    <property type="evidence" value="ECO:0007669"/>
    <property type="project" value="UniProtKB-SubCell"/>
</dbReference>
<dbReference type="NCBIfam" id="TIGR00207">
    <property type="entry name" value="fliG"/>
    <property type="match status" value="1"/>
</dbReference>
<dbReference type="EMBL" id="JAAXPN010000003">
    <property type="protein sequence ID" value="NKZ24019.1"/>
    <property type="molecule type" value="Genomic_DNA"/>
</dbReference>
<evidence type="ECO:0000256" key="7">
    <source>
        <dbReference type="ARBA" id="ARBA00022779"/>
    </source>
</evidence>
<comment type="caution">
    <text evidence="13">The sequence shown here is derived from an EMBL/GenBank/DDBJ whole genome shotgun (WGS) entry which is preliminary data.</text>
</comment>
<evidence type="ECO:0000259" key="11">
    <source>
        <dbReference type="Pfam" id="PF14841"/>
    </source>
</evidence>
<dbReference type="Pfam" id="PF14841">
    <property type="entry name" value="FliG_M"/>
    <property type="match status" value="1"/>
</dbReference>
<keyword evidence="13" id="KW-0282">Flagellum</keyword>
<dbReference type="AlphaFoldDB" id="A0A7X6S2F7"/>
<keyword evidence="5" id="KW-1003">Cell membrane</keyword>
<evidence type="ECO:0000256" key="6">
    <source>
        <dbReference type="ARBA" id="ARBA00022500"/>
    </source>
</evidence>
<dbReference type="InterPro" id="IPR023087">
    <property type="entry name" value="Flg_Motor_Flig_C"/>
</dbReference>
<keyword evidence="8" id="KW-0472">Membrane</keyword>
<evidence type="ECO:0000256" key="9">
    <source>
        <dbReference type="ARBA" id="ARBA00023143"/>
    </source>
</evidence>
<evidence type="ECO:0000256" key="1">
    <source>
        <dbReference type="ARBA" id="ARBA00004117"/>
    </source>
</evidence>
<sequence>MNQTEGVKKAAVLLISLGSEVSAQVMKQLPDDYIQKISYEIANTDYVKPERRDQVLDEFINTANGRQYILDGGYDYAKSVLNQGLGPQKAKEILDVLKQLQMRERPFDIARTADLQQLINVLIDEHPQVIALVLCYMQPEKGAALLAQLPRELQVDVAERVGMITTTSPEVIKRIEKSLEAQLSNFEVADTENVGGVSVLVGILNAASRSTEKNILGDLEERQPDLATEIKTSLFTFDDITSLSDMDVQKVLRAIDNETLKLALKGATADIKEFIFKNLSQRAADTIQEELEFMGPTRLATIEEAQQKVVAEIRRLDDQGEIYIERGNTDGIVK</sequence>
<comment type="similarity">
    <text evidence="3">Belongs to the FliG family.</text>
</comment>
<reference evidence="13 14" key="1">
    <citation type="submission" date="2020-04" db="EMBL/GenBank/DDBJ databases">
        <title>MicrobeNet Type strains.</title>
        <authorList>
            <person name="Nicholson A.C."/>
        </authorList>
    </citation>
    <scope>NUCLEOTIDE SEQUENCE [LARGE SCALE GENOMIC DNA]</scope>
    <source>
        <strain evidence="13 14">CCUG 61472</strain>
    </source>
</reference>
<feature type="domain" description="Flagellar motor switch protein FliG middle" evidence="11">
    <location>
        <begin position="116"/>
        <end position="186"/>
    </location>
</feature>
<keyword evidence="13" id="KW-0969">Cilium</keyword>
<accession>A0A7X6S2F7</accession>
<keyword evidence="7" id="KW-0283">Flagellar rotation</keyword>
<comment type="subcellular location">
    <subcellularLocation>
        <location evidence="1">Bacterial flagellum basal body</location>
    </subcellularLocation>
    <subcellularLocation>
        <location evidence="2">Cell membrane</location>
        <topology evidence="2">Peripheral membrane protein</topology>
        <orientation evidence="2">Cytoplasmic side</orientation>
    </subcellularLocation>
</comment>
<evidence type="ECO:0000256" key="3">
    <source>
        <dbReference type="ARBA" id="ARBA00010299"/>
    </source>
</evidence>
<dbReference type="Pfam" id="PF01706">
    <property type="entry name" value="FliG_C"/>
    <property type="match status" value="1"/>
</dbReference>
<dbReference type="RefSeq" id="WP_168721821.1">
    <property type="nucleotide sequence ID" value="NZ_JAAXPN010000003.1"/>
</dbReference>
<evidence type="ECO:0000259" key="12">
    <source>
        <dbReference type="Pfam" id="PF14842"/>
    </source>
</evidence>
<dbReference type="PANTHER" id="PTHR30534:SF0">
    <property type="entry name" value="FLAGELLAR MOTOR SWITCH PROTEIN FLIG"/>
    <property type="match status" value="1"/>
</dbReference>
<keyword evidence="13" id="KW-0966">Cell projection</keyword>
<keyword evidence="6" id="KW-0145">Chemotaxis</keyword>
<evidence type="ECO:0000256" key="2">
    <source>
        <dbReference type="ARBA" id="ARBA00004413"/>
    </source>
</evidence>
<dbReference type="SUPFAM" id="SSF48029">
    <property type="entry name" value="FliG"/>
    <property type="match status" value="2"/>
</dbReference>
<name>A0A7X6S2F7_9LACO</name>
<evidence type="ECO:0000313" key="13">
    <source>
        <dbReference type="EMBL" id="NKZ24019.1"/>
    </source>
</evidence>
<organism evidence="13 14">
    <name type="scientific">Periweissella fabalis</name>
    <dbReference type="NCBI Taxonomy" id="1070421"/>
    <lineage>
        <taxon>Bacteria</taxon>
        <taxon>Bacillati</taxon>
        <taxon>Bacillota</taxon>
        <taxon>Bacilli</taxon>
        <taxon>Lactobacillales</taxon>
        <taxon>Lactobacillaceae</taxon>
        <taxon>Periweissella</taxon>
    </lineage>
</organism>